<comment type="function">
    <text evidence="12">Necessary for flagellar biosynthesis. May be involved in translocation of the flagellum.</text>
</comment>
<dbReference type="GO" id="GO:0044781">
    <property type="term" value="P:bacterial-type flagellum organization"/>
    <property type="evidence" value="ECO:0007669"/>
    <property type="project" value="UniProtKB-UniRule"/>
</dbReference>
<dbReference type="PANTHER" id="PTHR43134">
    <property type="entry name" value="SIGNAL RECOGNITION PARTICLE RECEPTOR SUBUNIT ALPHA"/>
    <property type="match status" value="1"/>
</dbReference>
<dbReference type="GO" id="GO:0005525">
    <property type="term" value="F:GTP binding"/>
    <property type="evidence" value="ECO:0007669"/>
    <property type="project" value="UniProtKB-UniRule"/>
</dbReference>
<dbReference type="Proteomes" id="UP000266391">
    <property type="component" value="Unassembled WGS sequence"/>
</dbReference>
<reference evidence="23" key="2">
    <citation type="submission" date="2015-05" db="EMBL/GenBank/DDBJ databases">
        <authorList>
            <consortium name="Pathogen Informatics"/>
        </authorList>
    </citation>
    <scope>NUCLEOTIDE SEQUENCE [LARGE SCALE GENOMIC DNA]</scope>
    <source>
        <strain evidence="18 24">2789STDY5608835</strain>
        <strain evidence="17 25">2789STDY5608887</strain>
        <strain evidence="23">L1-83</strain>
    </source>
</reference>
<dbReference type="SUPFAM" id="SSF52540">
    <property type="entry name" value="P-loop containing nucleoside triphosphate hydrolases"/>
    <property type="match status" value="1"/>
</dbReference>
<dbReference type="Proteomes" id="UP000049828">
    <property type="component" value="Unassembled WGS sequence"/>
</dbReference>
<evidence type="ECO:0000313" key="23">
    <source>
        <dbReference type="Proteomes" id="UP000049828"/>
    </source>
</evidence>
<protein>
    <recommendedName>
        <fullName evidence="3 13">Flagellar biosynthesis protein FlhF</fullName>
    </recommendedName>
</protein>
<dbReference type="RefSeq" id="WP_007883808.1">
    <property type="nucleotide sequence ID" value="NZ_CAKZTK010000063.1"/>
</dbReference>
<keyword evidence="11" id="KW-1006">Bacterial flagellum protein export</keyword>
<dbReference type="EMBL" id="CYYR01000002">
    <property type="protein sequence ID" value="CUN48461.1"/>
    <property type="molecule type" value="Genomic_DNA"/>
</dbReference>
<evidence type="ECO:0000256" key="2">
    <source>
        <dbReference type="ARBA" id="ARBA00008531"/>
    </source>
</evidence>
<keyword evidence="8" id="KW-0653">Protein transport</keyword>
<evidence type="ECO:0000313" key="18">
    <source>
        <dbReference type="EMBL" id="CUN48461.1"/>
    </source>
</evidence>
<name>A0A0M6WBR7_9FIRM</name>
<dbReference type="EMBL" id="QSIQ01000005">
    <property type="protein sequence ID" value="RHD04733.1"/>
    <property type="molecule type" value="Genomic_DNA"/>
</dbReference>
<keyword evidence="10" id="KW-0472">Membrane</keyword>
<dbReference type="GO" id="GO:0005047">
    <property type="term" value="F:signal recognition particle binding"/>
    <property type="evidence" value="ECO:0007669"/>
    <property type="project" value="TreeGrafter"/>
</dbReference>
<dbReference type="EMBL" id="QSKW01000004">
    <property type="protein sequence ID" value="RHE99357.1"/>
    <property type="molecule type" value="Genomic_DNA"/>
</dbReference>
<feature type="domain" description="AAA+ ATPase" evidence="14">
    <location>
        <begin position="223"/>
        <end position="372"/>
    </location>
</feature>
<evidence type="ECO:0000259" key="15">
    <source>
        <dbReference type="SMART" id="SM00962"/>
    </source>
</evidence>
<dbReference type="Proteomes" id="UP000283701">
    <property type="component" value="Unassembled WGS sequence"/>
</dbReference>
<comment type="subcellular location">
    <subcellularLocation>
        <location evidence="1">Cell membrane</location>
        <topology evidence="1">Peripheral membrane protein</topology>
        <orientation evidence="1">Cytoplasmic side</orientation>
    </subcellularLocation>
</comment>
<evidence type="ECO:0000313" key="27">
    <source>
        <dbReference type="Proteomes" id="UP000283701"/>
    </source>
</evidence>
<dbReference type="InterPro" id="IPR027417">
    <property type="entry name" value="P-loop_NTPase"/>
</dbReference>
<evidence type="ECO:0000256" key="12">
    <source>
        <dbReference type="ARBA" id="ARBA00025337"/>
    </source>
</evidence>
<evidence type="ECO:0000313" key="29">
    <source>
        <dbReference type="Proteomes" id="UP000286271"/>
    </source>
</evidence>
<dbReference type="GO" id="GO:0006614">
    <property type="term" value="P:SRP-dependent cotranslational protein targeting to membrane"/>
    <property type="evidence" value="ECO:0007669"/>
    <property type="project" value="UniProtKB-UniRule"/>
</dbReference>
<dbReference type="InterPro" id="IPR020006">
    <property type="entry name" value="FlhF"/>
</dbReference>
<keyword evidence="9" id="KW-0342">GTP-binding</keyword>
<evidence type="ECO:0000256" key="3">
    <source>
        <dbReference type="ARBA" id="ARBA00014919"/>
    </source>
</evidence>
<dbReference type="Proteomes" id="UP000286271">
    <property type="component" value="Unassembled WGS sequence"/>
</dbReference>
<comment type="similarity">
    <text evidence="2">Belongs to the GTP-binding SRP family.</text>
</comment>
<dbReference type="EMBL" id="QRHP01000003">
    <property type="protein sequence ID" value="RHF86298.1"/>
    <property type="molecule type" value="Genomic_DNA"/>
</dbReference>
<dbReference type="Gene3D" id="3.40.50.300">
    <property type="entry name" value="P-loop containing nucleotide triphosphate hydrolases"/>
    <property type="match status" value="1"/>
</dbReference>
<dbReference type="Pfam" id="PF00448">
    <property type="entry name" value="SRP54"/>
    <property type="match status" value="1"/>
</dbReference>
<keyword evidence="7" id="KW-1005">Bacterial flagellum biogenesis</keyword>
<dbReference type="AlphaFoldDB" id="A0A0M6WBR7"/>
<dbReference type="STRING" id="360807.ERS852392_00527"/>
<gene>
    <name evidence="17" type="primary">flhF</name>
    <name evidence="22" type="ORF">DW654_05090</name>
    <name evidence="21" type="ORF">DW707_04205</name>
    <name evidence="20" type="ORF">DW813_04765</name>
    <name evidence="19" type="ORF">DWY96_02995</name>
    <name evidence="18" type="ORF">ERS852392_00527</name>
    <name evidence="17" type="ORF">ERS852444_00474</name>
    <name evidence="16" type="ORF">RIL183_01661</name>
</gene>
<keyword evidence="23" id="KW-1185">Reference proteome</keyword>
<evidence type="ECO:0000313" key="21">
    <source>
        <dbReference type="EMBL" id="RHE99357.1"/>
    </source>
</evidence>
<dbReference type="CDD" id="cd17873">
    <property type="entry name" value="FlhF"/>
    <property type="match status" value="1"/>
</dbReference>
<evidence type="ECO:0000256" key="7">
    <source>
        <dbReference type="ARBA" id="ARBA00022795"/>
    </source>
</evidence>
<dbReference type="Proteomes" id="UP000283738">
    <property type="component" value="Unassembled WGS sequence"/>
</dbReference>
<dbReference type="OrthoDB" id="9778554at2"/>
<dbReference type="GeneID" id="75163935"/>
<evidence type="ECO:0000313" key="19">
    <source>
        <dbReference type="EMBL" id="RGQ53675.1"/>
    </source>
</evidence>
<dbReference type="InterPro" id="IPR000897">
    <property type="entry name" value="SRP54_GTPase_dom"/>
</dbReference>
<evidence type="ECO:0000256" key="9">
    <source>
        <dbReference type="ARBA" id="ARBA00023134"/>
    </source>
</evidence>
<keyword evidence="5" id="KW-1003">Cell membrane</keyword>
<dbReference type="PANTHER" id="PTHR43134:SF3">
    <property type="entry name" value="FLAGELLAR BIOSYNTHESIS PROTEIN FLHF"/>
    <property type="match status" value="1"/>
</dbReference>
<dbReference type="GO" id="GO:0015031">
    <property type="term" value="P:protein transport"/>
    <property type="evidence" value="ECO:0007669"/>
    <property type="project" value="UniProtKB-KW"/>
</dbReference>
<dbReference type="GO" id="GO:0005886">
    <property type="term" value="C:plasma membrane"/>
    <property type="evidence" value="ECO:0007669"/>
    <property type="project" value="UniProtKB-SubCell"/>
</dbReference>
<evidence type="ECO:0000313" key="28">
    <source>
        <dbReference type="Proteomes" id="UP000283738"/>
    </source>
</evidence>
<dbReference type="InterPro" id="IPR047040">
    <property type="entry name" value="FlhF__GTPase_dom"/>
</dbReference>
<evidence type="ECO:0000256" key="8">
    <source>
        <dbReference type="ARBA" id="ARBA00022927"/>
    </source>
</evidence>
<dbReference type="Proteomes" id="UP000095395">
    <property type="component" value="Unassembled WGS sequence"/>
</dbReference>
<reference evidence="26 27" key="3">
    <citation type="submission" date="2018-08" db="EMBL/GenBank/DDBJ databases">
        <title>A genome reference for cultivated species of the human gut microbiota.</title>
        <authorList>
            <person name="Zou Y."/>
            <person name="Xue W."/>
            <person name="Luo G."/>
        </authorList>
    </citation>
    <scope>NUCLEOTIDE SEQUENCE [LARGE SCALE GENOMIC DNA]</scope>
    <source>
        <strain evidence="19 28">AF28-15</strain>
        <strain evidence="22 27">AM23-23AC</strain>
        <strain evidence="21 29">AM27-11</strain>
        <strain evidence="20 26">AM32-8LB</strain>
    </source>
</reference>
<dbReference type="NCBIfam" id="TIGR03499">
    <property type="entry name" value="FlhF"/>
    <property type="match status" value="1"/>
</dbReference>
<feature type="domain" description="SRP54-type proteins GTP-binding" evidence="15">
    <location>
        <begin position="224"/>
        <end position="418"/>
    </location>
</feature>
<organism evidence="16 23">
    <name type="scientific">Roseburia inulinivorans</name>
    <dbReference type="NCBI Taxonomy" id="360807"/>
    <lineage>
        <taxon>Bacteria</taxon>
        <taxon>Bacillati</taxon>
        <taxon>Bacillota</taxon>
        <taxon>Clostridia</taxon>
        <taxon>Lachnospirales</taxon>
        <taxon>Lachnospiraceae</taxon>
        <taxon>Roseburia</taxon>
    </lineage>
</organism>
<proteinExistence type="inferred from homology"/>
<evidence type="ECO:0000259" key="14">
    <source>
        <dbReference type="SMART" id="SM00382"/>
    </source>
</evidence>
<dbReference type="EMBL" id="CVRS01000016">
    <property type="protein sequence ID" value="CRL33259.1"/>
    <property type="molecule type" value="Genomic_DNA"/>
</dbReference>
<reference evidence="16" key="1">
    <citation type="submission" date="2015-05" db="EMBL/GenBank/DDBJ databases">
        <authorList>
            <person name="Wang D.B."/>
            <person name="Wang M."/>
        </authorList>
    </citation>
    <scope>NUCLEOTIDE SEQUENCE [LARGE SCALE GENOMIC DNA]</scope>
    <source>
        <strain evidence="16">L1-83</strain>
    </source>
</reference>
<accession>A0A0M6WBR7</accession>
<evidence type="ECO:0000256" key="11">
    <source>
        <dbReference type="ARBA" id="ARBA00023225"/>
    </source>
</evidence>
<keyword evidence="17" id="KW-0282">Flagellum</keyword>
<dbReference type="FunFam" id="3.40.50.300:FF:000695">
    <property type="entry name" value="Flagellar biosynthesis regulator FlhF"/>
    <property type="match status" value="1"/>
</dbReference>
<evidence type="ECO:0000256" key="4">
    <source>
        <dbReference type="ARBA" id="ARBA00022448"/>
    </source>
</evidence>
<keyword evidence="17" id="KW-0969">Cilium</keyword>
<sequence length="420" mass="47238">MTIKKFQGKTQEEATEKARQELGAGAVVMNVKEIKPKGLFNFFKGSTFEVTAAIEEKEQFLNAVQMAAMQQKKIENINLAADEKISIPLPAEKTVEPAPSYQRPVTPEKEVVVNKSESDIEKKLENLSNILEKKLSEDGAREAEMPVTPKASPKNLENFKFMKMLYRTMLNNDVNEKYVNQILDEAEKVTNSGSNVDIILSNVYQKMILKLGEPNCIDLSGKKPHVIFFVGPTGVGKTTTIAKIAAKYKVEHDKKVAMLTADTYRIAAAEQLKIYANILDAPVKIIYSAEELNQSLETLAEYDLVFVDTAGFSHKNEEQREDIKKLVNGLDLKYEKEVYLVLSATTKYKDLMEIVDIYREIAEYKIIFTKLDETTSFGNILNIRLYSGADLSYMTNGQSVPDDLEVFNTQMVVKQLLGGK</sequence>
<evidence type="ECO:0000256" key="10">
    <source>
        <dbReference type="ARBA" id="ARBA00023136"/>
    </source>
</evidence>
<dbReference type="SMART" id="SM00962">
    <property type="entry name" value="SRP54"/>
    <property type="match status" value="1"/>
</dbReference>
<evidence type="ECO:0000313" key="16">
    <source>
        <dbReference type="EMBL" id="CRL33259.1"/>
    </source>
</evidence>
<keyword evidence="6" id="KW-0547">Nucleotide-binding</keyword>
<evidence type="ECO:0000256" key="5">
    <source>
        <dbReference type="ARBA" id="ARBA00022475"/>
    </source>
</evidence>
<dbReference type="Proteomes" id="UP000095453">
    <property type="component" value="Unassembled WGS sequence"/>
</dbReference>
<dbReference type="InterPro" id="IPR003593">
    <property type="entry name" value="AAA+_ATPase"/>
</dbReference>
<evidence type="ECO:0000313" key="22">
    <source>
        <dbReference type="EMBL" id="RHF86298.1"/>
    </source>
</evidence>
<dbReference type="SMART" id="SM00382">
    <property type="entry name" value="AAA"/>
    <property type="match status" value="1"/>
</dbReference>
<dbReference type="EMBL" id="CYXX01000002">
    <property type="protein sequence ID" value="CUM78382.1"/>
    <property type="molecule type" value="Genomic_DNA"/>
</dbReference>
<evidence type="ECO:0000256" key="6">
    <source>
        <dbReference type="ARBA" id="ARBA00022741"/>
    </source>
</evidence>
<evidence type="ECO:0000313" key="20">
    <source>
        <dbReference type="EMBL" id="RHD04733.1"/>
    </source>
</evidence>
<evidence type="ECO:0000313" key="25">
    <source>
        <dbReference type="Proteomes" id="UP000095453"/>
    </source>
</evidence>
<dbReference type="Gene3D" id="1.20.120.1380">
    <property type="entry name" value="Flagellar FlhF biosynthesis protein, N domain"/>
    <property type="match status" value="1"/>
</dbReference>
<dbReference type="EMBL" id="QRTF01000004">
    <property type="protein sequence ID" value="RGQ53675.1"/>
    <property type="molecule type" value="Genomic_DNA"/>
</dbReference>
<evidence type="ECO:0000313" key="17">
    <source>
        <dbReference type="EMBL" id="CUM78382.1"/>
    </source>
</evidence>
<evidence type="ECO:0000256" key="1">
    <source>
        <dbReference type="ARBA" id="ARBA00004413"/>
    </source>
</evidence>
<dbReference type="GO" id="GO:0003924">
    <property type="term" value="F:GTPase activity"/>
    <property type="evidence" value="ECO:0007669"/>
    <property type="project" value="UniProtKB-UniRule"/>
</dbReference>
<keyword evidence="4" id="KW-0813">Transport</keyword>
<keyword evidence="17" id="KW-0966">Cell projection</keyword>
<evidence type="ECO:0000313" key="26">
    <source>
        <dbReference type="Proteomes" id="UP000266391"/>
    </source>
</evidence>
<evidence type="ECO:0000313" key="24">
    <source>
        <dbReference type="Proteomes" id="UP000095395"/>
    </source>
</evidence>
<evidence type="ECO:0000256" key="13">
    <source>
        <dbReference type="NCBIfam" id="TIGR03499"/>
    </source>
</evidence>